<gene>
    <name evidence="1" type="ORF">scyTo_0020844</name>
</gene>
<accession>A0A401PP67</accession>
<dbReference type="EMBL" id="BFAA01017463">
    <property type="protein sequence ID" value="GCB74923.1"/>
    <property type="molecule type" value="Genomic_DNA"/>
</dbReference>
<sequence length="53" mass="5929">ELRGNIRVHCRVRPSLPFDSGNDATSLSERPGTASERVIHWIDDVSTILNIVQ</sequence>
<reference evidence="1 2" key="1">
    <citation type="journal article" date="2018" name="Nat. Ecol. Evol.">
        <title>Shark genomes provide insights into elasmobranch evolution and the origin of vertebrates.</title>
        <authorList>
            <person name="Hara Y"/>
            <person name="Yamaguchi K"/>
            <person name="Onimaru K"/>
            <person name="Kadota M"/>
            <person name="Koyanagi M"/>
            <person name="Keeley SD"/>
            <person name="Tatsumi K"/>
            <person name="Tanaka K"/>
            <person name="Motone F"/>
            <person name="Kageyama Y"/>
            <person name="Nozu R"/>
            <person name="Adachi N"/>
            <person name="Nishimura O"/>
            <person name="Nakagawa R"/>
            <person name="Tanegashima C"/>
            <person name="Kiyatake I"/>
            <person name="Matsumoto R"/>
            <person name="Murakumo K"/>
            <person name="Nishida K"/>
            <person name="Terakita A"/>
            <person name="Kuratani S"/>
            <person name="Sato K"/>
            <person name="Hyodo S Kuraku.S."/>
        </authorList>
    </citation>
    <scope>NUCLEOTIDE SEQUENCE [LARGE SCALE GENOMIC DNA]</scope>
</reference>
<protein>
    <recommendedName>
        <fullName evidence="3">Kinesin motor domain-containing protein</fullName>
    </recommendedName>
</protein>
<organism evidence="1 2">
    <name type="scientific">Scyliorhinus torazame</name>
    <name type="common">Cloudy catshark</name>
    <name type="synonym">Catulus torazame</name>
    <dbReference type="NCBI Taxonomy" id="75743"/>
    <lineage>
        <taxon>Eukaryota</taxon>
        <taxon>Metazoa</taxon>
        <taxon>Chordata</taxon>
        <taxon>Craniata</taxon>
        <taxon>Vertebrata</taxon>
        <taxon>Chondrichthyes</taxon>
        <taxon>Elasmobranchii</taxon>
        <taxon>Galeomorphii</taxon>
        <taxon>Galeoidea</taxon>
        <taxon>Carcharhiniformes</taxon>
        <taxon>Scyliorhinidae</taxon>
        <taxon>Scyliorhinus</taxon>
    </lineage>
</organism>
<keyword evidence="2" id="KW-1185">Reference proteome</keyword>
<evidence type="ECO:0000313" key="2">
    <source>
        <dbReference type="Proteomes" id="UP000288216"/>
    </source>
</evidence>
<evidence type="ECO:0000313" key="1">
    <source>
        <dbReference type="EMBL" id="GCB74923.1"/>
    </source>
</evidence>
<evidence type="ECO:0008006" key="3">
    <source>
        <dbReference type="Google" id="ProtNLM"/>
    </source>
</evidence>
<dbReference type="Proteomes" id="UP000288216">
    <property type="component" value="Unassembled WGS sequence"/>
</dbReference>
<feature type="non-terminal residue" evidence="1">
    <location>
        <position position="1"/>
    </location>
</feature>
<dbReference type="AlphaFoldDB" id="A0A401PP67"/>
<proteinExistence type="predicted"/>
<name>A0A401PP67_SCYTO</name>
<dbReference type="OrthoDB" id="3176171at2759"/>
<comment type="caution">
    <text evidence="1">The sequence shown here is derived from an EMBL/GenBank/DDBJ whole genome shotgun (WGS) entry which is preliminary data.</text>
</comment>